<protein>
    <submittedName>
        <fullName evidence="2">Transposase</fullName>
    </submittedName>
</protein>
<reference evidence="3" key="1">
    <citation type="submission" date="2017-02" db="EMBL/GenBank/DDBJ databases">
        <title>Comparative genomics and description of representatives of a novel lineage of planctomycetes thriving in anoxic sediments.</title>
        <authorList>
            <person name="Spring S."/>
            <person name="Bunk B."/>
            <person name="Sproer C."/>
        </authorList>
    </citation>
    <scope>NUCLEOTIDE SEQUENCE [LARGE SCALE GENOMIC DNA]</scope>
    <source>
        <strain evidence="3">SM-Chi-D1</strain>
    </source>
</reference>
<dbReference type="InterPro" id="IPR036515">
    <property type="entry name" value="Transposase_17_sf"/>
</dbReference>
<dbReference type="GO" id="GO:0003677">
    <property type="term" value="F:DNA binding"/>
    <property type="evidence" value="ECO:0007669"/>
    <property type="project" value="InterPro"/>
</dbReference>
<dbReference type="RefSeq" id="WP_222566343.1">
    <property type="nucleotide sequence ID" value="NZ_CP019646.1"/>
</dbReference>
<evidence type="ECO:0000313" key="2">
    <source>
        <dbReference type="EMBL" id="AQQ71980.1"/>
    </source>
</evidence>
<organism evidence="2 3">
    <name type="scientific">Limihaloglobus sulfuriphilus</name>
    <dbReference type="NCBI Taxonomy" id="1851148"/>
    <lineage>
        <taxon>Bacteria</taxon>
        <taxon>Pseudomonadati</taxon>
        <taxon>Planctomycetota</taxon>
        <taxon>Phycisphaerae</taxon>
        <taxon>Sedimentisphaerales</taxon>
        <taxon>Sedimentisphaeraceae</taxon>
        <taxon>Limihaloglobus</taxon>
    </lineage>
</organism>
<dbReference type="STRING" id="1851148.SMSP2_02359"/>
<dbReference type="NCBIfam" id="NF033573">
    <property type="entry name" value="transpos_IS200"/>
    <property type="match status" value="1"/>
</dbReference>
<dbReference type="KEGG" id="pbas:SMSP2_02359"/>
<dbReference type="SUPFAM" id="SSF143422">
    <property type="entry name" value="Transposase IS200-like"/>
    <property type="match status" value="1"/>
</dbReference>
<evidence type="ECO:0000259" key="1">
    <source>
        <dbReference type="SMART" id="SM01321"/>
    </source>
</evidence>
<sequence length="178" mass="20989">MRLPCMQNNLVHFFVVISVCIYYIQNMPQSIAQIYVHIIFSTKERYPFIDGPIENELYAYIGKIIFNLNGIPFIINGTADHIHILMCMPRTESLSKCLEQIKKNSSKWIKTKAEGGILTKFQWQRGYGAFSVSSSQKQKTIEYIKSQKQHHTRVTFKQEYLSFLKRYNVDFDPEYVWD</sequence>
<dbReference type="Proteomes" id="UP000188181">
    <property type="component" value="Chromosome"/>
</dbReference>
<dbReference type="PANTHER" id="PTHR33360">
    <property type="entry name" value="TRANSPOSASE FOR INSERTION SEQUENCE ELEMENT IS200"/>
    <property type="match status" value="1"/>
</dbReference>
<dbReference type="AlphaFoldDB" id="A0A1Q2MH15"/>
<dbReference type="InterPro" id="IPR002686">
    <property type="entry name" value="Transposase_17"/>
</dbReference>
<evidence type="ECO:0000313" key="3">
    <source>
        <dbReference type="Proteomes" id="UP000188181"/>
    </source>
</evidence>
<dbReference type="PANTHER" id="PTHR33360:SF2">
    <property type="entry name" value="TRANSPOSASE FOR INSERTION SEQUENCE ELEMENT IS200"/>
    <property type="match status" value="1"/>
</dbReference>
<dbReference type="GO" id="GO:0004803">
    <property type="term" value="F:transposase activity"/>
    <property type="evidence" value="ECO:0007669"/>
    <property type="project" value="InterPro"/>
</dbReference>
<feature type="domain" description="Transposase IS200-like" evidence="1">
    <location>
        <begin position="31"/>
        <end position="147"/>
    </location>
</feature>
<dbReference type="EMBL" id="CP019646">
    <property type="protein sequence ID" value="AQQ71980.1"/>
    <property type="molecule type" value="Genomic_DNA"/>
</dbReference>
<gene>
    <name evidence="2" type="ORF">SMSP2_02359</name>
</gene>
<dbReference type="Pfam" id="PF01797">
    <property type="entry name" value="Y1_Tnp"/>
    <property type="match status" value="1"/>
</dbReference>
<accession>A0A1Q2MH15</accession>
<proteinExistence type="predicted"/>
<keyword evidence="3" id="KW-1185">Reference proteome</keyword>
<dbReference type="SMART" id="SM01321">
    <property type="entry name" value="Y1_Tnp"/>
    <property type="match status" value="1"/>
</dbReference>
<dbReference type="Gene3D" id="3.30.70.1290">
    <property type="entry name" value="Transposase IS200-like"/>
    <property type="match status" value="1"/>
</dbReference>
<name>A0A1Q2MH15_9BACT</name>
<dbReference type="GO" id="GO:0006313">
    <property type="term" value="P:DNA transposition"/>
    <property type="evidence" value="ECO:0007669"/>
    <property type="project" value="InterPro"/>
</dbReference>